<keyword evidence="2" id="KW-1185">Reference proteome</keyword>
<dbReference type="EMBL" id="KL363402">
    <property type="protein sequence ID" value="KFD46012.1"/>
    <property type="molecule type" value="Genomic_DNA"/>
</dbReference>
<evidence type="ECO:0000313" key="1">
    <source>
        <dbReference type="EMBL" id="KFD46012.1"/>
    </source>
</evidence>
<evidence type="ECO:0000313" key="2">
    <source>
        <dbReference type="Proteomes" id="UP000030764"/>
    </source>
</evidence>
<organism evidence="1 2">
    <name type="scientific">Trichuris suis</name>
    <name type="common">pig whipworm</name>
    <dbReference type="NCBI Taxonomy" id="68888"/>
    <lineage>
        <taxon>Eukaryota</taxon>
        <taxon>Metazoa</taxon>
        <taxon>Ecdysozoa</taxon>
        <taxon>Nematoda</taxon>
        <taxon>Enoplea</taxon>
        <taxon>Dorylaimia</taxon>
        <taxon>Trichinellida</taxon>
        <taxon>Trichuridae</taxon>
        <taxon>Trichuris</taxon>
    </lineage>
</organism>
<gene>
    <name evidence="1" type="ORF">M513_13114</name>
</gene>
<accession>A0A085LM16</accession>
<sequence length="82" mass="8859">MICLYVGGIVIRKSGVVVNLDLHCVRIGKGTRCQVSMGFSIKECKPGKITSMYQLVSAEKASRPHIILIADTSNAMCSLPGY</sequence>
<reference evidence="1 2" key="1">
    <citation type="journal article" date="2014" name="Nat. Genet.">
        <title>Genome and transcriptome of the porcine whipworm Trichuris suis.</title>
        <authorList>
            <person name="Jex A.R."/>
            <person name="Nejsum P."/>
            <person name="Schwarz E.M."/>
            <person name="Hu L."/>
            <person name="Young N.D."/>
            <person name="Hall R.S."/>
            <person name="Korhonen P.K."/>
            <person name="Liao S."/>
            <person name="Thamsborg S."/>
            <person name="Xia J."/>
            <person name="Xu P."/>
            <person name="Wang S."/>
            <person name="Scheerlinck J.P."/>
            <person name="Hofmann A."/>
            <person name="Sternberg P.W."/>
            <person name="Wang J."/>
            <person name="Gasser R.B."/>
        </authorList>
    </citation>
    <scope>NUCLEOTIDE SEQUENCE [LARGE SCALE GENOMIC DNA]</scope>
    <source>
        <strain evidence="1">DCEP-RM93M</strain>
    </source>
</reference>
<proteinExistence type="predicted"/>
<dbReference type="AlphaFoldDB" id="A0A085LM16"/>
<name>A0A085LM16_9BILA</name>
<dbReference type="Proteomes" id="UP000030764">
    <property type="component" value="Unassembled WGS sequence"/>
</dbReference>
<protein>
    <submittedName>
        <fullName evidence="1">Uncharacterized protein</fullName>
    </submittedName>
</protein>